<dbReference type="GO" id="GO:0015031">
    <property type="term" value="P:protein transport"/>
    <property type="evidence" value="ECO:0007669"/>
    <property type="project" value="UniProtKB-KW"/>
</dbReference>
<evidence type="ECO:0000256" key="7">
    <source>
        <dbReference type="ARBA" id="ARBA00023242"/>
    </source>
</evidence>
<proteinExistence type="inferred from homology"/>
<feature type="domain" description="Nmd3 N-terminal" evidence="9">
    <location>
        <begin position="16"/>
        <end position="243"/>
    </location>
</feature>
<keyword evidence="7 8" id="KW-0539">Nucleus</keyword>
<evidence type="ECO:0000259" key="11">
    <source>
        <dbReference type="Pfam" id="PF21193"/>
    </source>
</evidence>
<evidence type="ECO:0000256" key="8">
    <source>
        <dbReference type="RuleBase" id="RU364108"/>
    </source>
</evidence>
<evidence type="ECO:0000259" key="10">
    <source>
        <dbReference type="Pfam" id="PF21192"/>
    </source>
</evidence>
<evidence type="ECO:0000256" key="1">
    <source>
        <dbReference type="ARBA" id="ARBA00002269"/>
    </source>
</evidence>
<dbReference type="PANTHER" id="PTHR12746">
    <property type="entry name" value="NONSENSE-MEDIATED MRNA DECAY PROTEIN 3"/>
    <property type="match status" value="1"/>
</dbReference>
<dbReference type="AlphaFoldDB" id="A0AAV6VBA0"/>
<sequence length="505" mass="58395">MEYMQEASRTVGKVKCCDCDILIEPNPTNMCPECLRKRVDITESIPKQVIIYCCKGCNRYLKPPDQWLPCELESRELLSFCLKKLTGLKQVNLVDATFVWTEPHSKRIKVKIVVQKEAFGVILQQELIVEYTVNSHMCNDCHRSEAKNFWKAVIQLRQRVQHKKTFFYLEQLILKHNMHMNCLNIKTNNSGLDFYFGKKDDARKMIDFFMTVVPCRYSTAQQLISHDTHSNIFDYKYTYSVEIVPICKNDVVCLPVSVAKALGSIGQICICHRVTNAIYLIDPCTLQVADVPSPVYWRYPFHAIGSVKQFTEYTVMDTNYIPDSERITFKGQGALSQKHVLSDAWVVRSSELGLTENLIHSRTHLGHILKPGDLVLGLDLSTSNVNDESFNKLKKENLPDVILVKKVYEDRDSRRRKRKWKLKHLEIEDEIETSSIERDFDDFLEDLEEDVTYRQNVNIYKDHKKLAVDADESNENFPTITLQDMLDDLTLEEDATGEEGGPMLE</sequence>
<comment type="similarity">
    <text evidence="2 8">Belongs to the NMD3 family.</text>
</comment>
<evidence type="ECO:0000256" key="4">
    <source>
        <dbReference type="ARBA" id="ARBA00022448"/>
    </source>
</evidence>
<dbReference type="GO" id="GO:0005634">
    <property type="term" value="C:nucleus"/>
    <property type="evidence" value="ECO:0007669"/>
    <property type="project" value="UniProtKB-SubCell"/>
</dbReference>
<dbReference type="InterPro" id="IPR039768">
    <property type="entry name" value="Nmd3"/>
</dbReference>
<dbReference type="GO" id="GO:0043023">
    <property type="term" value="F:ribosomal large subunit binding"/>
    <property type="evidence" value="ECO:0007669"/>
    <property type="project" value="InterPro"/>
</dbReference>
<dbReference type="Proteomes" id="UP000827092">
    <property type="component" value="Unassembled WGS sequence"/>
</dbReference>
<dbReference type="EMBL" id="JAFNEN010000132">
    <property type="protein sequence ID" value="KAG8192961.1"/>
    <property type="molecule type" value="Genomic_DNA"/>
</dbReference>
<comment type="caution">
    <text evidence="12">The sequence shown here is derived from an EMBL/GenBank/DDBJ whole genome shotgun (WGS) entry which is preliminary data.</text>
</comment>
<feature type="domain" description="60S ribosomal export protein NMD3 SH3" evidence="11">
    <location>
        <begin position="246"/>
        <end position="293"/>
    </location>
</feature>
<evidence type="ECO:0000256" key="2">
    <source>
        <dbReference type="ARBA" id="ARBA00009794"/>
    </source>
</evidence>
<reference evidence="12 13" key="1">
    <citation type="journal article" date="2022" name="Nat. Ecol. Evol.">
        <title>A masculinizing supergene underlies an exaggerated male reproductive morph in a spider.</title>
        <authorList>
            <person name="Hendrickx F."/>
            <person name="De Corte Z."/>
            <person name="Sonet G."/>
            <person name="Van Belleghem S.M."/>
            <person name="Kostlbacher S."/>
            <person name="Vangestel C."/>
        </authorList>
    </citation>
    <scope>NUCLEOTIDE SEQUENCE [LARGE SCALE GENOMIC DNA]</scope>
    <source>
        <strain evidence="12">W744_W776</strain>
    </source>
</reference>
<name>A0AAV6VBA0_9ARAC</name>
<evidence type="ECO:0000259" key="9">
    <source>
        <dbReference type="Pfam" id="PF04981"/>
    </source>
</evidence>
<dbReference type="GO" id="GO:0005737">
    <property type="term" value="C:cytoplasm"/>
    <property type="evidence" value="ECO:0007669"/>
    <property type="project" value="UniProtKB-SubCell"/>
</dbReference>
<keyword evidence="6 8" id="KW-0653">Protein transport</keyword>
<dbReference type="PANTHER" id="PTHR12746:SF2">
    <property type="entry name" value="60S RIBOSOMAL EXPORT PROTEIN NMD3"/>
    <property type="match status" value="1"/>
</dbReference>
<accession>A0AAV6VBA0</accession>
<evidence type="ECO:0000313" key="12">
    <source>
        <dbReference type="EMBL" id="KAG8192961.1"/>
    </source>
</evidence>
<evidence type="ECO:0000256" key="5">
    <source>
        <dbReference type="ARBA" id="ARBA00022490"/>
    </source>
</evidence>
<keyword evidence="4 8" id="KW-0813">Transport</keyword>
<dbReference type="GO" id="GO:0000055">
    <property type="term" value="P:ribosomal large subunit export from nucleus"/>
    <property type="evidence" value="ECO:0007669"/>
    <property type="project" value="TreeGrafter"/>
</dbReference>
<feature type="domain" description="60S ribosomal export protein NMD3 OB-fold" evidence="10">
    <location>
        <begin position="311"/>
        <end position="406"/>
    </location>
</feature>
<evidence type="ECO:0000313" key="13">
    <source>
        <dbReference type="Proteomes" id="UP000827092"/>
    </source>
</evidence>
<keyword evidence="13" id="KW-1185">Reference proteome</keyword>
<keyword evidence="5 8" id="KW-0963">Cytoplasm</keyword>
<comment type="function">
    <text evidence="1 8">Acts as an adapter for the XPO1/CRM1-mediated export of the 60S ribosomal subunit.</text>
</comment>
<evidence type="ECO:0000256" key="6">
    <source>
        <dbReference type="ARBA" id="ARBA00022927"/>
    </source>
</evidence>
<evidence type="ECO:0000256" key="3">
    <source>
        <dbReference type="ARBA" id="ARBA00017035"/>
    </source>
</evidence>
<dbReference type="InterPro" id="IPR048899">
    <property type="entry name" value="NMD_SH3"/>
</dbReference>
<comment type="subcellular location">
    <subcellularLocation>
        <location evidence="8">Cytoplasm</location>
    </subcellularLocation>
    <subcellularLocation>
        <location evidence="8">Nucleus</location>
    </subcellularLocation>
</comment>
<organism evidence="12 13">
    <name type="scientific">Oedothorax gibbosus</name>
    <dbReference type="NCBI Taxonomy" id="931172"/>
    <lineage>
        <taxon>Eukaryota</taxon>
        <taxon>Metazoa</taxon>
        <taxon>Ecdysozoa</taxon>
        <taxon>Arthropoda</taxon>
        <taxon>Chelicerata</taxon>
        <taxon>Arachnida</taxon>
        <taxon>Araneae</taxon>
        <taxon>Araneomorphae</taxon>
        <taxon>Entelegynae</taxon>
        <taxon>Araneoidea</taxon>
        <taxon>Linyphiidae</taxon>
        <taxon>Erigoninae</taxon>
        <taxon>Oedothorax</taxon>
    </lineage>
</organism>
<dbReference type="Pfam" id="PF21193">
    <property type="entry name" value="NMD_SH3"/>
    <property type="match status" value="1"/>
</dbReference>
<gene>
    <name evidence="12" type="ORF">JTE90_028084</name>
</gene>
<dbReference type="Pfam" id="PF21192">
    <property type="entry name" value="OB_NMD3"/>
    <property type="match status" value="1"/>
</dbReference>
<protein>
    <recommendedName>
        <fullName evidence="3 8">60S ribosomal export protein NMD3</fullName>
    </recommendedName>
</protein>
<dbReference type="Pfam" id="PF04981">
    <property type="entry name" value="NMD3"/>
    <property type="match status" value="1"/>
</dbReference>
<dbReference type="InterPro" id="IPR048898">
    <property type="entry name" value="OB_NMD3"/>
</dbReference>
<dbReference type="InterPro" id="IPR007064">
    <property type="entry name" value="Nmd3_N"/>
</dbReference>